<protein>
    <submittedName>
        <fullName evidence="2">Protein FAM76B</fullName>
    </submittedName>
</protein>
<gene>
    <name evidence="2" type="primary">LOC117569626</name>
</gene>
<proteinExistence type="predicted"/>
<accession>A0A6P8WYT7</accession>
<keyword evidence="1" id="KW-1185">Reference proteome</keyword>
<evidence type="ECO:0000313" key="2">
    <source>
        <dbReference type="RefSeq" id="XP_034106754.1"/>
    </source>
</evidence>
<dbReference type="GeneID" id="117569626"/>
<dbReference type="Proteomes" id="UP000515160">
    <property type="component" value="Chromosome 3"/>
</dbReference>
<reference evidence="2" key="1">
    <citation type="submission" date="2025-08" db="UniProtKB">
        <authorList>
            <consortium name="RefSeq"/>
        </authorList>
    </citation>
    <scope>IDENTIFICATION</scope>
    <source>
        <strain evidence="2">15112-1751.03</strain>
        <tissue evidence="2">Whole Adult</tissue>
    </source>
</reference>
<evidence type="ECO:0000313" key="1">
    <source>
        <dbReference type="Proteomes" id="UP000515160"/>
    </source>
</evidence>
<dbReference type="RefSeq" id="XP_034106754.1">
    <property type="nucleotide sequence ID" value="XM_034250863.2"/>
</dbReference>
<organism evidence="1 2">
    <name type="scientific">Drosophila albomicans</name>
    <name type="common">Fruit fly</name>
    <dbReference type="NCBI Taxonomy" id="7291"/>
    <lineage>
        <taxon>Eukaryota</taxon>
        <taxon>Metazoa</taxon>
        <taxon>Ecdysozoa</taxon>
        <taxon>Arthropoda</taxon>
        <taxon>Hexapoda</taxon>
        <taxon>Insecta</taxon>
        <taxon>Pterygota</taxon>
        <taxon>Neoptera</taxon>
        <taxon>Endopterygota</taxon>
        <taxon>Diptera</taxon>
        <taxon>Brachycera</taxon>
        <taxon>Muscomorpha</taxon>
        <taxon>Ephydroidea</taxon>
        <taxon>Drosophilidae</taxon>
        <taxon>Drosophila</taxon>
    </lineage>
</organism>
<sequence>MNMYDCDFRLYLCSNCYHRCLWHELSQQEHRCKRCRLSYRGCIICNRQFEPRHMKDIYCKRCEFHLVKKVSNTPPPELDLELEHEVKDSPDSPEDRGNCAMSQRWKKIMAANGCYRD</sequence>
<dbReference type="OrthoDB" id="7859231at2759"/>
<dbReference type="AlphaFoldDB" id="A0A6P8WYT7"/>
<name>A0A6P8WYT7_DROAB</name>